<evidence type="ECO:0000313" key="1">
    <source>
        <dbReference type="Proteomes" id="UP000050741"/>
    </source>
</evidence>
<dbReference type="WBParaSite" id="GPLIN_001324500">
    <property type="protein sequence ID" value="GPLIN_001324500"/>
    <property type="gene ID" value="GPLIN_001324500"/>
</dbReference>
<evidence type="ECO:0000313" key="2">
    <source>
        <dbReference type="WBParaSite" id="GPLIN_001324500"/>
    </source>
</evidence>
<organism evidence="1 2">
    <name type="scientific">Globodera pallida</name>
    <name type="common">Potato cyst nematode worm</name>
    <name type="synonym">Heterodera pallida</name>
    <dbReference type="NCBI Taxonomy" id="36090"/>
    <lineage>
        <taxon>Eukaryota</taxon>
        <taxon>Metazoa</taxon>
        <taxon>Ecdysozoa</taxon>
        <taxon>Nematoda</taxon>
        <taxon>Chromadorea</taxon>
        <taxon>Rhabditida</taxon>
        <taxon>Tylenchina</taxon>
        <taxon>Tylenchomorpha</taxon>
        <taxon>Tylenchoidea</taxon>
        <taxon>Heteroderidae</taxon>
        <taxon>Heteroderinae</taxon>
        <taxon>Globodera</taxon>
    </lineage>
</organism>
<accession>A0A183CK39</accession>
<reference evidence="2" key="2">
    <citation type="submission" date="2016-06" db="UniProtKB">
        <authorList>
            <consortium name="WormBaseParasite"/>
        </authorList>
    </citation>
    <scope>IDENTIFICATION</scope>
</reference>
<keyword evidence="1" id="KW-1185">Reference proteome</keyword>
<sequence length="115" mass="13040">MSDNVSDEEQQQQMKEISICAAVWLKVFAFLDPVELGLKLALISDRLDFLVDEHFKSRKWSLNSLQIRRAIKGKNGAHIVNELSGEQLPIPQGPLPNQVIDFKWIGIRSISLLKS</sequence>
<proteinExistence type="predicted"/>
<reference evidence="1" key="1">
    <citation type="submission" date="2014-05" db="EMBL/GenBank/DDBJ databases">
        <title>The genome and life-stage specific transcriptomes of Globodera pallida elucidate key aspects of plant parasitism by a cyst nematode.</title>
        <authorList>
            <person name="Cotton J.A."/>
            <person name="Lilley C.J."/>
            <person name="Jones L.M."/>
            <person name="Kikuchi T."/>
            <person name="Reid A.J."/>
            <person name="Thorpe P."/>
            <person name="Tsai I.J."/>
            <person name="Beasley H."/>
            <person name="Blok V."/>
            <person name="Cock P.J.A."/>
            <person name="Van den Akker S.E."/>
            <person name="Holroyd N."/>
            <person name="Hunt M."/>
            <person name="Mantelin S."/>
            <person name="Naghra H."/>
            <person name="Pain A."/>
            <person name="Palomares-Rius J.E."/>
            <person name="Zarowiecki M."/>
            <person name="Berriman M."/>
            <person name="Jones J.T."/>
            <person name="Urwin P.E."/>
        </authorList>
    </citation>
    <scope>NUCLEOTIDE SEQUENCE [LARGE SCALE GENOMIC DNA]</scope>
    <source>
        <strain evidence="1">Lindley</strain>
    </source>
</reference>
<protein>
    <submittedName>
        <fullName evidence="2">Uncharacterized protein</fullName>
    </submittedName>
</protein>
<name>A0A183CK39_GLOPA</name>
<dbReference type="AlphaFoldDB" id="A0A183CK39"/>
<dbReference type="Proteomes" id="UP000050741">
    <property type="component" value="Unassembled WGS sequence"/>
</dbReference>